<proteinExistence type="predicted"/>
<protein>
    <recommendedName>
        <fullName evidence="3">RNA polymerase sigma-70 region 2 domain-containing protein</fullName>
    </recommendedName>
</protein>
<evidence type="ECO:0000313" key="2">
    <source>
        <dbReference type="Proteomes" id="UP001303946"/>
    </source>
</evidence>
<accession>A0ABZ0CWK4</accession>
<dbReference type="Proteomes" id="UP001303946">
    <property type="component" value="Chromosome"/>
</dbReference>
<organism evidence="1 2">
    <name type="scientific">Piscinibacter gummiphilus</name>
    <dbReference type="NCBI Taxonomy" id="946333"/>
    <lineage>
        <taxon>Bacteria</taxon>
        <taxon>Pseudomonadati</taxon>
        <taxon>Pseudomonadota</taxon>
        <taxon>Betaproteobacteria</taxon>
        <taxon>Burkholderiales</taxon>
        <taxon>Sphaerotilaceae</taxon>
        <taxon>Piscinibacter</taxon>
    </lineage>
</organism>
<evidence type="ECO:0008006" key="3">
    <source>
        <dbReference type="Google" id="ProtNLM"/>
    </source>
</evidence>
<keyword evidence="2" id="KW-1185">Reference proteome</keyword>
<name>A0ABZ0CWK4_9BURK</name>
<gene>
    <name evidence="1" type="ORF">RXV79_20275</name>
</gene>
<reference evidence="1 2" key="1">
    <citation type="submission" date="2023-10" db="EMBL/GenBank/DDBJ databases">
        <title>Bacteria for the degradation of biodegradable plastic PBAT(Polybutylene adipate terephthalate).</title>
        <authorList>
            <person name="Weon H.-Y."/>
            <person name="Yeon J."/>
        </authorList>
    </citation>
    <scope>NUCLEOTIDE SEQUENCE [LARGE SCALE GENOMIC DNA]</scope>
    <source>
        <strain evidence="1 2">SBD 7-3</strain>
    </source>
</reference>
<dbReference type="RefSeq" id="WP_316699915.1">
    <property type="nucleotide sequence ID" value="NZ_CP136336.1"/>
</dbReference>
<dbReference type="EMBL" id="CP136336">
    <property type="protein sequence ID" value="WOB07243.1"/>
    <property type="molecule type" value="Genomic_DNA"/>
</dbReference>
<evidence type="ECO:0000313" key="1">
    <source>
        <dbReference type="EMBL" id="WOB07243.1"/>
    </source>
</evidence>
<sequence length="70" mass="7947">MPTLDRRFDRHLLQLAAVNRAHALRDETLDAAWLGLRRAVVRAVRVPLRWWRAGRPSRSSASSAAHPHCA</sequence>